<organism evidence="13 14">
    <name type="scientific">Ascobolus immersus RN42</name>
    <dbReference type="NCBI Taxonomy" id="1160509"/>
    <lineage>
        <taxon>Eukaryota</taxon>
        <taxon>Fungi</taxon>
        <taxon>Dikarya</taxon>
        <taxon>Ascomycota</taxon>
        <taxon>Pezizomycotina</taxon>
        <taxon>Pezizomycetes</taxon>
        <taxon>Pezizales</taxon>
        <taxon>Ascobolaceae</taxon>
        <taxon>Ascobolus</taxon>
    </lineage>
</organism>
<dbReference type="GO" id="GO:0005484">
    <property type="term" value="F:SNAP receptor activity"/>
    <property type="evidence" value="ECO:0007669"/>
    <property type="project" value="InterPro"/>
</dbReference>
<keyword evidence="6 11" id="KW-1133">Transmembrane helix</keyword>
<dbReference type="PROSITE" id="PS00914">
    <property type="entry name" value="SYNTAXIN"/>
    <property type="match status" value="1"/>
</dbReference>
<dbReference type="GO" id="GO:0031201">
    <property type="term" value="C:SNARE complex"/>
    <property type="evidence" value="ECO:0007669"/>
    <property type="project" value="TreeGrafter"/>
</dbReference>
<accession>A0A3N4INH4</accession>
<keyword evidence="4 11" id="KW-0812">Transmembrane</keyword>
<dbReference type="GO" id="GO:0000149">
    <property type="term" value="F:SNARE binding"/>
    <property type="evidence" value="ECO:0007669"/>
    <property type="project" value="TreeGrafter"/>
</dbReference>
<evidence type="ECO:0000256" key="8">
    <source>
        <dbReference type="ARBA" id="ARBA00023054"/>
    </source>
</evidence>
<evidence type="ECO:0000256" key="1">
    <source>
        <dbReference type="ARBA" id="ARBA00004409"/>
    </source>
</evidence>
<keyword evidence="3" id="KW-0813">Transport</keyword>
<evidence type="ECO:0000313" key="13">
    <source>
        <dbReference type="EMBL" id="RPA87449.1"/>
    </source>
</evidence>
<dbReference type="InterPro" id="IPR045242">
    <property type="entry name" value="Syntaxin"/>
</dbReference>
<dbReference type="GO" id="GO:0006886">
    <property type="term" value="P:intracellular protein transport"/>
    <property type="evidence" value="ECO:0007669"/>
    <property type="project" value="InterPro"/>
</dbReference>
<evidence type="ECO:0000256" key="9">
    <source>
        <dbReference type="ARBA" id="ARBA00023136"/>
    </source>
</evidence>
<dbReference type="OrthoDB" id="10251371at2759"/>
<evidence type="ECO:0000313" key="14">
    <source>
        <dbReference type="Proteomes" id="UP000275078"/>
    </source>
</evidence>
<comment type="similarity">
    <text evidence="2">Belongs to the syntaxin family.</text>
</comment>
<dbReference type="PROSITE" id="PS50192">
    <property type="entry name" value="T_SNARE"/>
    <property type="match status" value="1"/>
</dbReference>
<keyword evidence="9 11" id="KW-0472">Membrane</keyword>
<dbReference type="AlphaFoldDB" id="A0A3N4INH4"/>
<proteinExistence type="inferred from homology"/>
<comment type="subcellular location">
    <subcellularLocation>
        <location evidence="1">Golgi apparatus membrane</location>
        <topology evidence="1">Single-pass type IV membrane protein</topology>
    </subcellularLocation>
</comment>
<feature type="compositionally biased region" description="Pro residues" evidence="10">
    <location>
        <begin position="309"/>
        <end position="320"/>
    </location>
</feature>
<dbReference type="InterPro" id="IPR010989">
    <property type="entry name" value="SNARE"/>
</dbReference>
<reference evidence="13 14" key="1">
    <citation type="journal article" date="2018" name="Nat. Ecol. Evol.">
        <title>Pezizomycetes genomes reveal the molecular basis of ectomycorrhizal truffle lifestyle.</title>
        <authorList>
            <person name="Murat C."/>
            <person name="Payen T."/>
            <person name="Noel B."/>
            <person name="Kuo A."/>
            <person name="Morin E."/>
            <person name="Chen J."/>
            <person name="Kohler A."/>
            <person name="Krizsan K."/>
            <person name="Balestrini R."/>
            <person name="Da Silva C."/>
            <person name="Montanini B."/>
            <person name="Hainaut M."/>
            <person name="Levati E."/>
            <person name="Barry K.W."/>
            <person name="Belfiori B."/>
            <person name="Cichocki N."/>
            <person name="Clum A."/>
            <person name="Dockter R.B."/>
            <person name="Fauchery L."/>
            <person name="Guy J."/>
            <person name="Iotti M."/>
            <person name="Le Tacon F."/>
            <person name="Lindquist E.A."/>
            <person name="Lipzen A."/>
            <person name="Malagnac F."/>
            <person name="Mello A."/>
            <person name="Molinier V."/>
            <person name="Miyauchi S."/>
            <person name="Poulain J."/>
            <person name="Riccioni C."/>
            <person name="Rubini A."/>
            <person name="Sitrit Y."/>
            <person name="Splivallo R."/>
            <person name="Traeger S."/>
            <person name="Wang M."/>
            <person name="Zifcakova L."/>
            <person name="Wipf D."/>
            <person name="Zambonelli A."/>
            <person name="Paolocci F."/>
            <person name="Nowrousian M."/>
            <person name="Ottonello S."/>
            <person name="Baldrian P."/>
            <person name="Spatafora J.W."/>
            <person name="Henrissat B."/>
            <person name="Nagy L.G."/>
            <person name="Aury J.M."/>
            <person name="Wincker P."/>
            <person name="Grigoriev I.V."/>
            <person name="Bonfante P."/>
            <person name="Martin F.M."/>
        </authorList>
    </citation>
    <scope>NUCLEOTIDE SEQUENCE [LARGE SCALE GENOMIC DNA]</scope>
    <source>
        <strain evidence="13 14">RN42</strain>
    </source>
</reference>
<name>A0A3N4INH4_ASCIM</name>
<dbReference type="InterPro" id="IPR000727">
    <property type="entry name" value="T_SNARE_dom"/>
</dbReference>
<dbReference type="SMART" id="SM00397">
    <property type="entry name" value="t_SNARE"/>
    <property type="match status" value="1"/>
</dbReference>
<dbReference type="STRING" id="1160509.A0A3N4INH4"/>
<feature type="domain" description="T-SNARE coiled-coil homology" evidence="12">
    <location>
        <begin position="213"/>
        <end position="275"/>
    </location>
</feature>
<dbReference type="GO" id="GO:0048278">
    <property type="term" value="P:vesicle docking"/>
    <property type="evidence" value="ECO:0007669"/>
    <property type="project" value="TreeGrafter"/>
</dbReference>
<gene>
    <name evidence="13" type="ORF">BJ508DRAFT_60048</name>
</gene>
<dbReference type="PANTHER" id="PTHR19957">
    <property type="entry name" value="SYNTAXIN"/>
    <property type="match status" value="1"/>
</dbReference>
<keyword evidence="14" id="KW-1185">Reference proteome</keyword>
<evidence type="ECO:0000256" key="2">
    <source>
        <dbReference type="ARBA" id="ARBA00009063"/>
    </source>
</evidence>
<dbReference type="GO" id="GO:0000139">
    <property type="term" value="C:Golgi membrane"/>
    <property type="evidence" value="ECO:0007669"/>
    <property type="project" value="UniProtKB-SubCell"/>
</dbReference>
<evidence type="ECO:0000256" key="5">
    <source>
        <dbReference type="ARBA" id="ARBA00022927"/>
    </source>
</evidence>
<feature type="region of interest" description="Disordered" evidence="10">
    <location>
        <begin position="20"/>
        <end position="42"/>
    </location>
</feature>
<dbReference type="GO" id="GO:0006906">
    <property type="term" value="P:vesicle fusion"/>
    <property type="evidence" value="ECO:0007669"/>
    <property type="project" value="TreeGrafter"/>
</dbReference>
<evidence type="ECO:0000256" key="4">
    <source>
        <dbReference type="ARBA" id="ARBA00022692"/>
    </source>
</evidence>
<feature type="region of interest" description="Disordered" evidence="10">
    <location>
        <begin position="308"/>
        <end position="351"/>
    </location>
</feature>
<keyword evidence="8" id="KW-0175">Coiled coil</keyword>
<dbReference type="Pfam" id="PF05739">
    <property type="entry name" value="SNARE"/>
    <property type="match status" value="1"/>
</dbReference>
<dbReference type="PANTHER" id="PTHR19957:SF83">
    <property type="entry name" value="SYNTAXIN-16"/>
    <property type="match status" value="1"/>
</dbReference>
<evidence type="ECO:0000256" key="11">
    <source>
        <dbReference type="SAM" id="Phobius"/>
    </source>
</evidence>
<dbReference type="CDD" id="cd15845">
    <property type="entry name" value="SNARE_syntaxin16"/>
    <property type="match status" value="1"/>
</dbReference>
<dbReference type="Gene3D" id="1.20.58.70">
    <property type="match status" value="1"/>
</dbReference>
<evidence type="ECO:0000256" key="3">
    <source>
        <dbReference type="ARBA" id="ARBA00022448"/>
    </source>
</evidence>
<feature type="transmembrane region" description="Helical" evidence="11">
    <location>
        <begin position="287"/>
        <end position="304"/>
    </location>
</feature>
<protein>
    <submittedName>
        <fullName evidence="13">t-SNARE</fullName>
    </submittedName>
</protein>
<dbReference type="EMBL" id="ML119646">
    <property type="protein sequence ID" value="RPA87449.1"/>
    <property type="molecule type" value="Genomic_DNA"/>
</dbReference>
<dbReference type="FunFam" id="1.20.58.70:FF:000021">
    <property type="entry name" value="SNARE complex subunit (Tlg2)"/>
    <property type="match status" value="1"/>
</dbReference>
<evidence type="ECO:0000256" key="7">
    <source>
        <dbReference type="ARBA" id="ARBA00023034"/>
    </source>
</evidence>
<keyword evidence="5" id="KW-0653">Protein transport</keyword>
<sequence>MWRDRTNLYISYRQSYSHHPAKRPRFVSSSEDRQGLLSDQNDNNDAVIEMSSLPPAWTDVQDEVNSMLGTIAAKSSALDRLHQKHVLPGFDDNRAKEEGEIERLTGEITTLFHKCQNAIRKMETMGNSDGGEGVMRRNAQMALAAKVQEISTNFRKKQSAYLKKLRGLNGITTPLDRAASPAGGYSSMMQEDDLDVSYSRSALQQSATLTSNDAAISQREREITDIAQGIIELAEIFKELQTMVIDQGTMLDRIDYNVERMNVNVKEADKELKIAVNYQARTIKRKIMLLLIILIVGVIILLTLKPSQSAPPPPPPPVAPPTEKRPPAEVPAQAPVEAPPPSHADPIVVDGSPFERRSEVYESRNLDPGLL</sequence>
<dbReference type="InterPro" id="IPR006012">
    <property type="entry name" value="Syntaxin/epimorphin_CS"/>
</dbReference>
<evidence type="ECO:0000256" key="6">
    <source>
        <dbReference type="ARBA" id="ARBA00022989"/>
    </source>
</evidence>
<dbReference type="Proteomes" id="UP000275078">
    <property type="component" value="Unassembled WGS sequence"/>
</dbReference>
<evidence type="ECO:0000259" key="12">
    <source>
        <dbReference type="PROSITE" id="PS50192"/>
    </source>
</evidence>
<dbReference type="SUPFAM" id="SSF47661">
    <property type="entry name" value="t-snare proteins"/>
    <property type="match status" value="1"/>
</dbReference>
<keyword evidence="7" id="KW-0333">Golgi apparatus</keyword>
<evidence type="ECO:0000256" key="10">
    <source>
        <dbReference type="SAM" id="MobiDB-lite"/>
    </source>
</evidence>